<evidence type="ECO:0000313" key="1">
    <source>
        <dbReference type="EMBL" id="KAJ1918059.1"/>
    </source>
</evidence>
<comment type="caution">
    <text evidence="1">The sequence shown here is derived from an EMBL/GenBank/DDBJ whole genome shotgun (WGS) entry which is preliminary data.</text>
</comment>
<evidence type="ECO:0000313" key="2">
    <source>
        <dbReference type="Proteomes" id="UP001150538"/>
    </source>
</evidence>
<sequence length="330" mass="38379">MTAQTFPSIDVSSFSIDYYKNYPWKFVVHDSFKSLLDILHKPDPSCAIEEVYSNRIIMKLNVEKGQKIWQDIFKIISRAQVICDQDFDNQLEKYKTMVCKKHYAHDECQQEDVGNNEDKILSLMFKDLNEFIDTCFQWVYSLDQLFEAFSEQLRGHSIDYARCSAETLGMDVFNDFIVEFRDADQEIMSAEIWFKSWVKNIERCNTSYSEWWYDTMRNTYDAVSRAFRRFLHFSRVFCDAMKCYFTHNGIVHVFIRDHGGFEDGLGHSPVQRDSLFDTPNSNFSYLGGGDNGQDGNLGFGNPMVVRRASNASSISHLDLDEFNAALTIEA</sequence>
<dbReference type="Proteomes" id="UP001150538">
    <property type="component" value="Unassembled WGS sequence"/>
</dbReference>
<gene>
    <name evidence="1" type="ORF">H4219_002839</name>
</gene>
<dbReference type="EMBL" id="JANBPU010000054">
    <property type="protein sequence ID" value="KAJ1918059.1"/>
    <property type="molecule type" value="Genomic_DNA"/>
</dbReference>
<accession>A0A9W8A097</accession>
<organism evidence="1 2">
    <name type="scientific">Mycoemilia scoparia</name>
    <dbReference type="NCBI Taxonomy" id="417184"/>
    <lineage>
        <taxon>Eukaryota</taxon>
        <taxon>Fungi</taxon>
        <taxon>Fungi incertae sedis</taxon>
        <taxon>Zoopagomycota</taxon>
        <taxon>Kickxellomycotina</taxon>
        <taxon>Kickxellomycetes</taxon>
        <taxon>Kickxellales</taxon>
        <taxon>Kickxellaceae</taxon>
        <taxon>Mycoemilia</taxon>
    </lineage>
</organism>
<protein>
    <submittedName>
        <fullName evidence="1">Uncharacterized protein</fullName>
    </submittedName>
</protein>
<proteinExistence type="predicted"/>
<keyword evidence="2" id="KW-1185">Reference proteome</keyword>
<dbReference type="AlphaFoldDB" id="A0A9W8A097"/>
<name>A0A9W8A097_9FUNG</name>
<reference evidence="1" key="1">
    <citation type="submission" date="2022-07" db="EMBL/GenBank/DDBJ databases">
        <title>Phylogenomic reconstructions and comparative analyses of Kickxellomycotina fungi.</title>
        <authorList>
            <person name="Reynolds N.K."/>
            <person name="Stajich J.E."/>
            <person name="Barry K."/>
            <person name="Grigoriev I.V."/>
            <person name="Crous P."/>
            <person name="Smith M.E."/>
        </authorList>
    </citation>
    <scope>NUCLEOTIDE SEQUENCE</scope>
    <source>
        <strain evidence="1">NBRC 100468</strain>
    </source>
</reference>